<reference evidence="1 2" key="2">
    <citation type="journal article" date="2021" name="Curr. Genet.">
        <title>Genetic response to nitrogen starvation in the aggressive Eucalyptus foliar pathogen Teratosphaeria destructans.</title>
        <authorList>
            <person name="Havenga M."/>
            <person name="Wingfield B.D."/>
            <person name="Wingfield M.J."/>
            <person name="Dreyer L.L."/>
            <person name="Roets F."/>
            <person name="Aylward J."/>
        </authorList>
    </citation>
    <scope>NUCLEOTIDE SEQUENCE [LARGE SCALE GENOMIC DNA]</scope>
    <source>
        <strain evidence="1">CMW44962</strain>
    </source>
</reference>
<name>A0A9W7SR40_9PEZI</name>
<evidence type="ECO:0000313" key="2">
    <source>
        <dbReference type="Proteomes" id="UP001138500"/>
    </source>
</evidence>
<keyword evidence="2" id="KW-1185">Reference proteome</keyword>
<comment type="caution">
    <text evidence="1">The sequence shown here is derived from an EMBL/GenBank/DDBJ whole genome shotgun (WGS) entry which is preliminary data.</text>
</comment>
<dbReference type="AlphaFoldDB" id="A0A9W7SR40"/>
<reference evidence="1 2" key="1">
    <citation type="journal article" date="2018" name="IMA Fungus">
        <title>IMA Genome-F 10: Nine draft genome sequences of Claviceps purpurea s.lat., including C. arundinis, C. humidiphila, and C. cf. spartinae, pseudomolecules for the pitch canker pathogen Fusarium circinatum, draft genome of Davidsoniella eucalypti, Grosmannia galeiformis, Quambalaria eucalypti, and Teratosphaeria destructans.</title>
        <authorList>
            <person name="Wingfield B.D."/>
            <person name="Liu M."/>
            <person name="Nguyen H.D."/>
            <person name="Lane F.A."/>
            <person name="Morgan S.W."/>
            <person name="De Vos L."/>
            <person name="Wilken P.M."/>
            <person name="Duong T.A."/>
            <person name="Aylward J."/>
            <person name="Coetzee M.P."/>
            <person name="Dadej K."/>
            <person name="De Beer Z.W."/>
            <person name="Findlay W."/>
            <person name="Havenga M."/>
            <person name="Kolarik M."/>
            <person name="Menzies J.G."/>
            <person name="Naidoo K."/>
            <person name="Pochopski O."/>
            <person name="Shoukouhi P."/>
            <person name="Santana Q.C."/>
            <person name="Seifert K.A."/>
            <person name="Soal N."/>
            <person name="Steenkamp E.T."/>
            <person name="Tatham C.T."/>
            <person name="van der Nest M.A."/>
            <person name="Wingfield M.J."/>
        </authorList>
    </citation>
    <scope>NUCLEOTIDE SEQUENCE [LARGE SCALE GENOMIC DNA]</scope>
    <source>
        <strain evidence="1">CMW44962</strain>
    </source>
</reference>
<dbReference type="Proteomes" id="UP001138500">
    <property type="component" value="Unassembled WGS sequence"/>
</dbReference>
<proteinExistence type="predicted"/>
<protein>
    <submittedName>
        <fullName evidence="1">Uncharacterized protein</fullName>
    </submittedName>
</protein>
<gene>
    <name evidence="1" type="ORF">Tdes44962_MAKER03135</name>
</gene>
<sequence>MELKTAKCDTRWVGDRLAALRMATQLMRAESARVSNLEDPAKAFVEDGRDRLHSYEIWSMDEKPDSIPWTRIRSHALGRKFGAVPKGSRMH</sequence>
<accession>A0A9W7SR40</accession>
<evidence type="ECO:0000313" key="1">
    <source>
        <dbReference type="EMBL" id="KAH9827028.1"/>
    </source>
</evidence>
<dbReference type="EMBL" id="RIBY02001923">
    <property type="protein sequence ID" value="KAH9827028.1"/>
    <property type="molecule type" value="Genomic_DNA"/>
</dbReference>
<organism evidence="1 2">
    <name type="scientific">Teratosphaeria destructans</name>
    <dbReference type="NCBI Taxonomy" id="418781"/>
    <lineage>
        <taxon>Eukaryota</taxon>
        <taxon>Fungi</taxon>
        <taxon>Dikarya</taxon>
        <taxon>Ascomycota</taxon>
        <taxon>Pezizomycotina</taxon>
        <taxon>Dothideomycetes</taxon>
        <taxon>Dothideomycetidae</taxon>
        <taxon>Mycosphaerellales</taxon>
        <taxon>Teratosphaeriaceae</taxon>
        <taxon>Teratosphaeria</taxon>
    </lineage>
</organism>